<reference evidence="2 3" key="1">
    <citation type="journal article" date="1998" name="Science">
        <title>Genome sequence of the nematode C. elegans: a platform for investigating biology.</title>
        <authorList>
            <consortium name="The C. elegans sequencing consortium"/>
            <person name="Sulson J.E."/>
            <person name="Waterston R."/>
        </authorList>
    </citation>
    <scope>NUCLEOTIDE SEQUENCE [LARGE SCALE GENOMIC DNA]</scope>
    <source>
        <strain evidence="2 3">Bristol N2</strain>
    </source>
</reference>
<protein>
    <submittedName>
        <fullName evidence="2">DUF19 domain-containing protein</fullName>
    </submittedName>
</protein>
<dbReference type="AlphaFoldDB" id="O17891"/>
<dbReference type="Proteomes" id="UP000001940">
    <property type="component" value="Chromosome IV"/>
</dbReference>
<dbReference type="WormBase" id="F55B11.2">
    <property type="protein sequence ID" value="CE32898"/>
    <property type="gene ID" value="WBGene00010084"/>
</dbReference>
<dbReference type="InParanoid" id="O17891"/>
<dbReference type="Bgee" id="WBGene00010084">
    <property type="expression patterns" value="Expressed in adult organism and 2 other cell types or tissues"/>
</dbReference>
<sequence>MSKTVLFVLFLAFPTVTVADFLDDFLKHASDNPSCSEEFKKILACAQPHFELIREVYPKLNSISTLYNIGLMNKGLQLVENVTICLGEEKRDFKCTLPKIVVTSLDYAQYIGKKVYGDAFHCFINVNAIETFQICAAENQQPRNIHENVLNDESAYKKIAQPIVECMAKKMYETPSCTIDRIVELYHAGEAGLDLYYSLLKFVKGVQVERSFSDNNYCRA</sequence>
<keyword evidence="5" id="KW-1267">Proteomics identification</keyword>
<dbReference type="CTD" id="178382"/>
<gene>
    <name evidence="2" type="ORF">CELE_F55B11.2</name>
    <name evidence="2 4" type="ORF">F55B11.2</name>
</gene>
<dbReference type="PIR" id="T22694">
    <property type="entry name" value="T22694"/>
</dbReference>
<dbReference type="eggNOG" id="ENOG502TI4M">
    <property type="taxonomic scope" value="Eukaryota"/>
</dbReference>
<dbReference type="EMBL" id="BX284604">
    <property type="protein sequence ID" value="CAB05901.2"/>
    <property type="molecule type" value="Genomic_DNA"/>
</dbReference>
<dbReference type="PaxDb" id="6239-F55B11.2.2"/>
<dbReference type="AGR" id="WB:WBGene00010084"/>
<dbReference type="OrthoDB" id="5802228at2759"/>
<organism evidence="2 3">
    <name type="scientific">Caenorhabditis elegans</name>
    <dbReference type="NCBI Taxonomy" id="6239"/>
    <lineage>
        <taxon>Eukaryota</taxon>
        <taxon>Metazoa</taxon>
        <taxon>Ecdysozoa</taxon>
        <taxon>Nematoda</taxon>
        <taxon>Chromadorea</taxon>
        <taxon>Rhabditida</taxon>
        <taxon>Rhabditina</taxon>
        <taxon>Rhabditomorpha</taxon>
        <taxon>Rhabditoidea</taxon>
        <taxon>Rhabditidae</taxon>
        <taxon>Peloderinae</taxon>
        <taxon>Caenorhabditis</taxon>
    </lineage>
</organism>
<keyword evidence="1" id="KW-0732">Signal</keyword>
<keyword evidence="3" id="KW-1185">Reference proteome</keyword>
<dbReference type="RefSeq" id="NP_502748.2">
    <property type="nucleotide sequence ID" value="NM_070347.7"/>
</dbReference>
<feature type="chain" id="PRO_5004158046" evidence="1">
    <location>
        <begin position="20"/>
        <end position="220"/>
    </location>
</feature>
<feature type="signal peptide" evidence="1">
    <location>
        <begin position="1"/>
        <end position="19"/>
    </location>
</feature>
<dbReference type="KEGG" id="cel:CELE_F55B11.2"/>
<proteinExistence type="evidence at protein level"/>
<evidence type="ECO:0007829" key="5">
    <source>
        <dbReference type="PeptideAtlas" id="O17891"/>
    </source>
</evidence>
<evidence type="ECO:0000313" key="4">
    <source>
        <dbReference type="WormBase" id="F55B11.2"/>
    </source>
</evidence>
<dbReference type="FunCoup" id="O17891">
    <property type="interactions" value="830"/>
</dbReference>
<evidence type="ECO:0000313" key="2">
    <source>
        <dbReference type="EMBL" id="CAB05901.2"/>
    </source>
</evidence>
<dbReference type="GeneID" id="178382"/>
<name>O17891_CAEEL</name>
<dbReference type="PhylomeDB" id="O17891"/>
<dbReference type="OMA" id="CTIDRIV"/>
<dbReference type="STRING" id="6239.F55B11.2.1"/>
<evidence type="ECO:0000256" key="1">
    <source>
        <dbReference type="SAM" id="SignalP"/>
    </source>
</evidence>
<evidence type="ECO:0000313" key="3">
    <source>
        <dbReference type="Proteomes" id="UP000001940"/>
    </source>
</evidence>
<dbReference type="UCSC" id="F55B11.2">
    <property type="organism name" value="c. elegans"/>
</dbReference>
<dbReference type="PeptideAtlas" id="O17891"/>
<dbReference type="HOGENOM" id="CLU_113020_0_0_1"/>
<accession>O17891</accession>